<dbReference type="SUPFAM" id="SSF52172">
    <property type="entry name" value="CheY-like"/>
    <property type="match status" value="1"/>
</dbReference>
<sequence length="144" mass="15569">MQIGVETSRAIENKRIFVVDDDEIIRAALQFMLHDENETHEVPGLQPAFAKAAESKPDLILLAVSIVQGEGVSVLSQIRERIPGAKILVVADSAKDEIARQCLASGAHGVLAKPLTIESVREKVDVLLGRRVGFAIPLTVLKTP</sequence>
<keyword evidence="3" id="KW-0804">Transcription</keyword>
<evidence type="ECO:0000256" key="4">
    <source>
        <dbReference type="PROSITE-ProRule" id="PRU00169"/>
    </source>
</evidence>
<comment type="caution">
    <text evidence="6">The sequence shown here is derived from an EMBL/GenBank/DDBJ whole genome shotgun (WGS) entry which is preliminary data.</text>
</comment>
<protein>
    <recommendedName>
        <fullName evidence="5">Response regulatory domain-containing protein</fullName>
    </recommendedName>
</protein>
<accession>A0A8B6M1Y8</accession>
<comment type="caution">
    <text evidence="4">Lacks conserved residue(s) required for the propagation of feature annotation.</text>
</comment>
<dbReference type="PROSITE" id="PS50110">
    <property type="entry name" value="RESPONSE_REGULATORY"/>
    <property type="match status" value="1"/>
</dbReference>
<gene>
    <name evidence="6" type="ORF">MPC4_10453</name>
</gene>
<dbReference type="InterPro" id="IPR011006">
    <property type="entry name" value="CheY-like_superfamily"/>
</dbReference>
<dbReference type="SMART" id="SM00448">
    <property type="entry name" value="REC"/>
    <property type="match status" value="1"/>
</dbReference>
<keyword evidence="2" id="KW-0805">Transcription regulation</keyword>
<feature type="domain" description="Response regulatory" evidence="5">
    <location>
        <begin position="15"/>
        <end position="128"/>
    </location>
</feature>
<dbReference type="EMBL" id="CABFMQ020000001">
    <property type="protein sequence ID" value="VTZ48499.1"/>
    <property type="molecule type" value="Genomic_DNA"/>
</dbReference>
<dbReference type="AlphaFoldDB" id="A0A8B6M1Y8"/>
<evidence type="ECO:0000259" key="5">
    <source>
        <dbReference type="PROSITE" id="PS50110"/>
    </source>
</evidence>
<keyword evidence="1" id="KW-0597">Phosphoprotein</keyword>
<dbReference type="Pfam" id="PF00072">
    <property type="entry name" value="Response_reg"/>
    <property type="match status" value="1"/>
</dbReference>
<keyword evidence="7" id="KW-1185">Reference proteome</keyword>
<evidence type="ECO:0000313" key="7">
    <source>
        <dbReference type="Proteomes" id="UP000485880"/>
    </source>
</evidence>
<dbReference type="Gene3D" id="3.40.50.2300">
    <property type="match status" value="1"/>
</dbReference>
<evidence type="ECO:0000256" key="3">
    <source>
        <dbReference type="ARBA" id="ARBA00023163"/>
    </source>
</evidence>
<proteinExistence type="predicted"/>
<dbReference type="RefSeq" id="WP_174511038.1">
    <property type="nucleotide sequence ID" value="NZ_CABFMQ020000001.1"/>
</dbReference>
<dbReference type="Proteomes" id="UP000485880">
    <property type="component" value="Unassembled WGS sequence"/>
</dbReference>
<dbReference type="InterPro" id="IPR001789">
    <property type="entry name" value="Sig_transdc_resp-reg_receiver"/>
</dbReference>
<organism evidence="6 7">
    <name type="scientific">Methylocella tundrae</name>
    <dbReference type="NCBI Taxonomy" id="227605"/>
    <lineage>
        <taxon>Bacteria</taxon>
        <taxon>Pseudomonadati</taxon>
        <taxon>Pseudomonadota</taxon>
        <taxon>Alphaproteobacteria</taxon>
        <taxon>Hyphomicrobiales</taxon>
        <taxon>Beijerinckiaceae</taxon>
        <taxon>Methylocella</taxon>
    </lineage>
</organism>
<evidence type="ECO:0000256" key="1">
    <source>
        <dbReference type="ARBA" id="ARBA00022553"/>
    </source>
</evidence>
<evidence type="ECO:0000256" key="2">
    <source>
        <dbReference type="ARBA" id="ARBA00023015"/>
    </source>
</evidence>
<dbReference type="PANTHER" id="PTHR44591">
    <property type="entry name" value="STRESS RESPONSE REGULATOR PROTEIN 1"/>
    <property type="match status" value="1"/>
</dbReference>
<dbReference type="CDD" id="cd00156">
    <property type="entry name" value="REC"/>
    <property type="match status" value="1"/>
</dbReference>
<dbReference type="GO" id="GO:0000160">
    <property type="term" value="P:phosphorelay signal transduction system"/>
    <property type="evidence" value="ECO:0007669"/>
    <property type="project" value="InterPro"/>
</dbReference>
<evidence type="ECO:0000313" key="6">
    <source>
        <dbReference type="EMBL" id="VTZ48499.1"/>
    </source>
</evidence>
<dbReference type="PANTHER" id="PTHR44591:SF3">
    <property type="entry name" value="RESPONSE REGULATORY DOMAIN-CONTAINING PROTEIN"/>
    <property type="match status" value="1"/>
</dbReference>
<reference evidence="6 7" key="1">
    <citation type="submission" date="2019-05" db="EMBL/GenBank/DDBJ databases">
        <authorList>
            <person name="Farhan Ul Haque M."/>
        </authorList>
    </citation>
    <scope>NUCLEOTIDE SEQUENCE [LARGE SCALE GENOMIC DNA]</scope>
    <source>
        <strain evidence="6">2</strain>
    </source>
</reference>
<name>A0A8B6M1Y8_METTU</name>
<dbReference type="InterPro" id="IPR050595">
    <property type="entry name" value="Bact_response_regulator"/>
</dbReference>